<dbReference type="Gene3D" id="3.30.420.150">
    <property type="entry name" value="Exopolyphosphatase. Domain 2"/>
    <property type="match status" value="1"/>
</dbReference>
<evidence type="ECO:0000256" key="1">
    <source>
        <dbReference type="ARBA" id="ARBA00009283"/>
    </source>
</evidence>
<keyword evidence="5" id="KW-1133">Transmembrane helix</keyword>
<dbReference type="GO" id="GO:0045134">
    <property type="term" value="F:UDP phosphatase activity"/>
    <property type="evidence" value="ECO:0007669"/>
    <property type="project" value="TreeGrafter"/>
</dbReference>
<evidence type="ECO:0000313" key="7">
    <source>
        <dbReference type="Proteomes" id="UP000494206"/>
    </source>
</evidence>
<feature type="transmembrane region" description="Helical" evidence="5">
    <location>
        <begin position="417"/>
        <end position="438"/>
    </location>
</feature>
<keyword evidence="5" id="KW-0472">Membrane</keyword>
<keyword evidence="4" id="KW-0547">Nucleotide-binding</keyword>
<dbReference type="GO" id="GO:0004382">
    <property type="term" value="F:GDP phosphatase activity"/>
    <property type="evidence" value="ECO:0007669"/>
    <property type="project" value="TreeGrafter"/>
</dbReference>
<dbReference type="GO" id="GO:0016020">
    <property type="term" value="C:membrane"/>
    <property type="evidence" value="ECO:0007669"/>
    <property type="project" value="TreeGrafter"/>
</dbReference>
<accession>A0A8S1EYW6</accession>
<keyword evidence="7" id="KW-1185">Reference proteome</keyword>
<reference evidence="6 7" key="1">
    <citation type="submission" date="2020-04" db="EMBL/GenBank/DDBJ databases">
        <authorList>
            <person name="Laetsch R D."/>
            <person name="Stevens L."/>
            <person name="Kumar S."/>
            <person name="Blaxter L. M."/>
        </authorList>
    </citation>
    <scope>NUCLEOTIDE SEQUENCE [LARGE SCALE GENOMIC DNA]</scope>
</reference>
<evidence type="ECO:0000256" key="4">
    <source>
        <dbReference type="PIRSR" id="PIRSR600407-2"/>
    </source>
</evidence>
<feature type="binding site" evidence="4">
    <location>
        <begin position="217"/>
        <end position="221"/>
    </location>
    <ligand>
        <name>ATP</name>
        <dbReference type="ChEBI" id="CHEBI:30616"/>
    </ligand>
</feature>
<feature type="transmembrane region" description="Helical" evidence="5">
    <location>
        <begin position="7"/>
        <end position="25"/>
    </location>
</feature>
<dbReference type="InterPro" id="IPR000407">
    <property type="entry name" value="GDA1_CD39_NTPase"/>
</dbReference>
<keyword evidence="2" id="KW-0378">Hydrolase</keyword>
<dbReference type="Proteomes" id="UP000494206">
    <property type="component" value="Unassembled WGS sequence"/>
</dbReference>
<dbReference type="PANTHER" id="PTHR11782">
    <property type="entry name" value="ADENOSINE/GUANOSINE DIPHOSPHATASE"/>
    <property type="match status" value="1"/>
</dbReference>
<dbReference type="Pfam" id="PF01150">
    <property type="entry name" value="GDA1_CD39"/>
    <property type="match status" value="2"/>
</dbReference>
<evidence type="ECO:0000256" key="5">
    <source>
        <dbReference type="SAM" id="Phobius"/>
    </source>
</evidence>
<dbReference type="GO" id="GO:0006256">
    <property type="term" value="P:UDP catabolic process"/>
    <property type="evidence" value="ECO:0007669"/>
    <property type="project" value="TreeGrafter"/>
</dbReference>
<protein>
    <submittedName>
        <fullName evidence="6">Uncharacterized protein</fullName>
    </submittedName>
</protein>
<dbReference type="AlphaFoldDB" id="A0A8S1EYW6"/>
<dbReference type="GO" id="GO:0017111">
    <property type="term" value="F:ribonucleoside triphosphate phosphatase activity"/>
    <property type="evidence" value="ECO:0007669"/>
    <property type="project" value="TreeGrafter"/>
</dbReference>
<evidence type="ECO:0000256" key="3">
    <source>
        <dbReference type="PIRSR" id="PIRSR600407-1"/>
    </source>
</evidence>
<keyword evidence="4" id="KW-0067">ATP-binding</keyword>
<evidence type="ECO:0000256" key="2">
    <source>
        <dbReference type="ARBA" id="ARBA00022801"/>
    </source>
</evidence>
<dbReference type="OrthoDB" id="6372431at2759"/>
<sequence length="465" mass="52323">MRFNTPEIVTIAILISGFLIILYNYKLYNLEENRRSVHSANEKNYVAICDAGSSGTRIFVYTYKILLDGGLIEIDSLVVENEPVVKKISPGLSTFGNNISGIIDYMKPLIQFAESYIPEEKLDATQFFLLATAGVRLLPENVQFEIMEHLRTNLPAISRFSVYFILVRLLFEVQIADSNINVIDGKWEGIYSWISVNYMLGYFNKGAPTVGMSDMGGASVQITFELPKSIEFSSADVISINLSPSNEDPKYRYQLFSTTFLGYGANEGYKMYEEAIGNKTESDPCFPNGYAKNASVTNGQKKGNGNFDECASRLKTVMELKKSEECYANDCYMKKIISPKEKFERNPNPLVDDRSFELFCFKSAWVATVLHDGLKISKEANQFQTVQKIAGVEMQWALGAVVYNLRSFGYAPRSSSMILTGIILFLSMTVLAMTFLIIRNRLPATYHKMLGMSHSYSQKGLSRII</sequence>
<keyword evidence="5" id="KW-0812">Transmembrane</keyword>
<name>A0A8S1EYW6_9PELO</name>
<comment type="caution">
    <text evidence="6">The sequence shown here is derived from an EMBL/GenBank/DDBJ whole genome shotgun (WGS) entry which is preliminary data.</text>
</comment>
<dbReference type="GO" id="GO:0005794">
    <property type="term" value="C:Golgi apparatus"/>
    <property type="evidence" value="ECO:0007669"/>
    <property type="project" value="TreeGrafter"/>
</dbReference>
<proteinExistence type="inferred from homology"/>
<dbReference type="Gene3D" id="3.30.420.40">
    <property type="match status" value="1"/>
</dbReference>
<organism evidence="6 7">
    <name type="scientific">Caenorhabditis bovis</name>
    <dbReference type="NCBI Taxonomy" id="2654633"/>
    <lineage>
        <taxon>Eukaryota</taxon>
        <taxon>Metazoa</taxon>
        <taxon>Ecdysozoa</taxon>
        <taxon>Nematoda</taxon>
        <taxon>Chromadorea</taxon>
        <taxon>Rhabditida</taxon>
        <taxon>Rhabditina</taxon>
        <taxon>Rhabditomorpha</taxon>
        <taxon>Rhabditoidea</taxon>
        <taxon>Rhabditidae</taxon>
        <taxon>Peloderinae</taxon>
        <taxon>Caenorhabditis</taxon>
    </lineage>
</organism>
<dbReference type="GO" id="GO:0005524">
    <property type="term" value="F:ATP binding"/>
    <property type="evidence" value="ECO:0007669"/>
    <property type="project" value="UniProtKB-KW"/>
</dbReference>
<dbReference type="GO" id="GO:0046036">
    <property type="term" value="P:CTP metabolic process"/>
    <property type="evidence" value="ECO:0007669"/>
    <property type="project" value="TreeGrafter"/>
</dbReference>
<evidence type="ECO:0000313" key="6">
    <source>
        <dbReference type="EMBL" id="CAB3406579.1"/>
    </source>
</evidence>
<gene>
    <name evidence="6" type="ORF">CBOVIS_LOCUS8636</name>
</gene>
<dbReference type="PANTHER" id="PTHR11782:SF112">
    <property type="entry name" value="NUCLEOSIDE-TRIPHOSPHATASE NTP-1"/>
    <property type="match status" value="1"/>
</dbReference>
<comment type="similarity">
    <text evidence="1">Belongs to the GDA1/CD39 NTPase family.</text>
</comment>
<dbReference type="EMBL" id="CADEPM010000005">
    <property type="protein sequence ID" value="CAB3406579.1"/>
    <property type="molecule type" value="Genomic_DNA"/>
</dbReference>
<feature type="active site" description="Proton acceptor" evidence="3">
    <location>
        <position position="188"/>
    </location>
</feature>